<keyword evidence="2" id="KW-1185">Reference proteome</keyword>
<organism evidence="1 2">
    <name type="scientific">Dallia pectoralis</name>
    <name type="common">Alaska blackfish</name>
    <dbReference type="NCBI Taxonomy" id="75939"/>
    <lineage>
        <taxon>Eukaryota</taxon>
        <taxon>Metazoa</taxon>
        <taxon>Chordata</taxon>
        <taxon>Craniata</taxon>
        <taxon>Vertebrata</taxon>
        <taxon>Euteleostomi</taxon>
        <taxon>Actinopterygii</taxon>
        <taxon>Neopterygii</taxon>
        <taxon>Teleostei</taxon>
        <taxon>Protacanthopterygii</taxon>
        <taxon>Esociformes</taxon>
        <taxon>Umbridae</taxon>
        <taxon>Dallia</taxon>
    </lineage>
</organism>
<gene>
    <name evidence="1" type="ORF">DPEC_G00020860</name>
</gene>
<proteinExistence type="predicted"/>
<sequence>MDLKDRRGQRQPCSLTRARCGKEPQYTSASLDTEECRVPTQKSYSSSETLKAFDHHDQRLVYGGCNMADLVHREIDEYNRQEHQMHRG</sequence>
<evidence type="ECO:0000313" key="1">
    <source>
        <dbReference type="EMBL" id="KAJ8014928.1"/>
    </source>
</evidence>
<reference evidence="1" key="1">
    <citation type="submission" date="2021-05" db="EMBL/GenBank/DDBJ databases">
        <authorList>
            <person name="Pan Q."/>
            <person name="Jouanno E."/>
            <person name="Zahm M."/>
            <person name="Klopp C."/>
            <person name="Cabau C."/>
            <person name="Louis A."/>
            <person name="Berthelot C."/>
            <person name="Parey E."/>
            <person name="Roest Crollius H."/>
            <person name="Montfort J."/>
            <person name="Robinson-Rechavi M."/>
            <person name="Bouchez O."/>
            <person name="Lampietro C."/>
            <person name="Lopez Roques C."/>
            <person name="Donnadieu C."/>
            <person name="Postlethwait J."/>
            <person name="Bobe J."/>
            <person name="Dillon D."/>
            <person name="Chandos A."/>
            <person name="von Hippel F."/>
            <person name="Guiguen Y."/>
        </authorList>
    </citation>
    <scope>NUCLEOTIDE SEQUENCE</scope>
    <source>
        <strain evidence="1">YG-Jan2019</strain>
    </source>
</reference>
<accession>A0ACC2HGD5</accession>
<comment type="caution">
    <text evidence="1">The sequence shown here is derived from an EMBL/GenBank/DDBJ whole genome shotgun (WGS) entry which is preliminary data.</text>
</comment>
<evidence type="ECO:0000313" key="2">
    <source>
        <dbReference type="Proteomes" id="UP001157502"/>
    </source>
</evidence>
<protein>
    <submittedName>
        <fullName evidence="1">Uncharacterized protein</fullName>
    </submittedName>
</protein>
<dbReference type="EMBL" id="CM055729">
    <property type="protein sequence ID" value="KAJ8014928.1"/>
    <property type="molecule type" value="Genomic_DNA"/>
</dbReference>
<dbReference type="Proteomes" id="UP001157502">
    <property type="component" value="Chromosome 2"/>
</dbReference>
<name>A0ACC2HGD5_DALPE</name>